<gene>
    <name evidence="2" type="ORF">CEJ45_06830</name>
</gene>
<comment type="caution">
    <text evidence="2">The sequence shown here is derived from an EMBL/GenBank/DDBJ whole genome shotgun (WGS) entry which is preliminary data.</text>
</comment>
<dbReference type="EMBL" id="NJGV01000005">
    <property type="protein sequence ID" value="OWY35525.1"/>
    <property type="molecule type" value="Genomic_DNA"/>
</dbReference>
<keyword evidence="3" id="KW-1185">Reference proteome</keyword>
<evidence type="ECO:0000313" key="3">
    <source>
        <dbReference type="Proteomes" id="UP000214747"/>
    </source>
</evidence>
<sequence>MKPSEEEHIVSDKIPLPEDTTEATETGMDQRKPTPLPHDAVKGGGDRPSPEHPAADEEHPISVGKP</sequence>
<evidence type="ECO:0000313" key="2">
    <source>
        <dbReference type="EMBL" id="OWY35525.1"/>
    </source>
</evidence>
<name>A0A225T0G2_9BURK</name>
<organism evidence="2 3">
    <name type="scientific">Herbaspirillum aquaticum</name>
    <dbReference type="NCBI Taxonomy" id="568783"/>
    <lineage>
        <taxon>Bacteria</taxon>
        <taxon>Pseudomonadati</taxon>
        <taxon>Pseudomonadota</taxon>
        <taxon>Betaproteobacteria</taxon>
        <taxon>Burkholderiales</taxon>
        <taxon>Oxalobacteraceae</taxon>
        <taxon>Herbaspirillum</taxon>
    </lineage>
</organism>
<feature type="compositionally biased region" description="Basic and acidic residues" evidence="1">
    <location>
        <begin position="1"/>
        <end position="11"/>
    </location>
</feature>
<proteinExistence type="predicted"/>
<protein>
    <submittedName>
        <fullName evidence="2">Uncharacterized protein</fullName>
    </submittedName>
</protein>
<feature type="region of interest" description="Disordered" evidence="1">
    <location>
        <begin position="1"/>
        <end position="66"/>
    </location>
</feature>
<dbReference type="AlphaFoldDB" id="A0A225T0G2"/>
<reference evidence="2 3" key="1">
    <citation type="journal article" date="2010" name="Int. J. Syst. Evol. Microbiol.">
        <title>Reclassification of Herbaspirillum putei as a later heterotypic synonym of Herbaspirillum huttiense, with the description of H. huttiense subsp. huttiense subsp. nov. and H. huttiense subsp. putei subsp. nov., comb. nov., and description of Herbaspirillum aquaticum sp. nov.</title>
        <authorList>
            <person name="Dobritsa A.P."/>
            <person name="Reddy M.C."/>
            <person name="Samadpour M."/>
        </authorList>
    </citation>
    <scope>NUCLEOTIDE SEQUENCE [LARGE SCALE GENOMIC DNA]</scope>
    <source>
        <strain evidence="2 3">IEH 4430</strain>
    </source>
</reference>
<evidence type="ECO:0000256" key="1">
    <source>
        <dbReference type="SAM" id="MobiDB-lite"/>
    </source>
</evidence>
<feature type="compositionally biased region" description="Basic and acidic residues" evidence="1">
    <location>
        <begin position="39"/>
        <end position="60"/>
    </location>
</feature>
<accession>A0A225T0G2</accession>
<dbReference type="Proteomes" id="UP000214747">
    <property type="component" value="Unassembled WGS sequence"/>
</dbReference>